<name>A0A0M6WRX3_9FIRM</name>
<evidence type="ECO:0000313" key="3">
    <source>
        <dbReference type="Proteomes" id="UP000049472"/>
    </source>
</evidence>
<dbReference type="EMBL" id="CVRQ01000025">
    <property type="protein sequence ID" value="CRL39994.1"/>
    <property type="molecule type" value="Genomic_DNA"/>
</dbReference>
<sequence>MLTVDTLIAVLSLCLTSFGLGYAIGSNGSKTTKK</sequence>
<evidence type="ECO:0000313" key="2">
    <source>
        <dbReference type="EMBL" id="CRL39994.1"/>
    </source>
</evidence>
<reference evidence="3" key="1">
    <citation type="submission" date="2015-05" db="EMBL/GenBank/DDBJ databases">
        <authorList>
            <consortium name="Pathogen Informatics"/>
        </authorList>
    </citation>
    <scope>NUCLEOTIDE SEQUENCE [LARGE SCALE GENOMIC DNA]</scope>
    <source>
        <strain evidence="3">T1-815</strain>
    </source>
</reference>
<organism evidence="2 3">
    <name type="scientific">Agathobacter rectalis</name>
    <dbReference type="NCBI Taxonomy" id="39491"/>
    <lineage>
        <taxon>Bacteria</taxon>
        <taxon>Bacillati</taxon>
        <taxon>Bacillota</taxon>
        <taxon>Clostridia</taxon>
        <taxon>Lachnospirales</taxon>
        <taxon>Lachnospiraceae</taxon>
        <taxon>Agathobacter</taxon>
    </lineage>
</organism>
<protein>
    <submittedName>
        <fullName evidence="2">Uncharacterized protein</fullName>
    </submittedName>
</protein>
<gene>
    <name evidence="2" type="ORF">T1815_22111</name>
</gene>
<dbReference type="Proteomes" id="UP000049472">
    <property type="component" value="Unassembled WGS sequence"/>
</dbReference>
<keyword evidence="1" id="KW-0472">Membrane</keyword>
<proteinExistence type="predicted"/>
<accession>A0A0M6WRX3</accession>
<keyword evidence="1" id="KW-0812">Transmembrane</keyword>
<evidence type="ECO:0000256" key="1">
    <source>
        <dbReference type="SAM" id="Phobius"/>
    </source>
</evidence>
<dbReference type="AlphaFoldDB" id="A0A0M6WRX3"/>
<keyword evidence="3" id="KW-1185">Reference proteome</keyword>
<keyword evidence="1" id="KW-1133">Transmembrane helix</keyword>
<feature type="transmembrane region" description="Helical" evidence="1">
    <location>
        <begin position="6"/>
        <end position="25"/>
    </location>
</feature>